<dbReference type="EMBL" id="JYDR01000009">
    <property type="protein sequence ID" value="KRY76992.1"/>
    <property type="molecule type" value="Genomic_DNA"/>
</dbReference>
<accession>A0A0V1ETD8</accession>
<dbReference type="EMBL" id="JYDS01000003">
    <property type="protein sequence ID" value="KRZ34612.1"/>
    <property type="molecule type" value="Genomic_DNA"/>
</dbReference>
<name>A0A0V1ETD8_TRIPS</name>
<dbReference type="EMBL" id="JYDV01000003">
    <property type="protein sequence ID" value="KRZ45364.1"/>
    <property type="molecule type" value="Genomic_DNA"/>
</dbReference>
<sequence length="158" mass="18941">MLKRSPPSSSSSLISAMDSDDHFADDEMEIEVQTRVIKKKLMRVKKSHTKDYQKKLDENQFHDQSQCLWGNSKTDDACIVESNQNLRNYKYSPNIQRRRRQLSKKQRSFSWGMKCTYRNDYELYTNCMINTNRMKNEQKKLMKRKFRCSPIPELPEEE</sequence>
<dbReference type="Proteomes" id="UP000054826">
    <property type="component" value="Unassembled WGS sequence"/>
</dbReference>
<evidence type="ECO:0000313" key="5">
    <source>
        <dbReference type="EMBL" id="KRZ45364.1"/>
    </source>
</evidence>
<dbReference type="Proteomes" id="UP000054815">
    <property type="component" value="Unassembled WGS sequence"/>
</dbReference>
<feature type="region of interest" description="Disordered" evidence="1">
    <location>
        <begin position="1"/>
        <end position="20"/>
    </location>
</feature>
<reference evidence="6 7" key="1">
    <citation type="submission" date="2015-01" db="EMBL/GenBank/DDBJ databases">
        <title>Evolution of Trichinella species and genotypes.</title>
        <authorList>
            <person name="Korhonen P.K."/>
            <person name="Edoardo P."/>
            <person name="Giuseppe L.R."/>
            <person name="Gasser R.B."/>
        </authorList>
    </citation>
    <scope>NUCLEOTIDE SEQUENCE [LARGE SCALE GENOMIC DNA]</scope>
    <source>
        <strain evidence="3">ISS13</strain>
        <strain evidence="2">ISS141</strain>
        <strain evidence="5">ISS176</strain>
        <strain evidence="4">ISS588</strain>
    </source>
</reference>
<proteinExistence type="predicted"/>
<evidence type="ECO:0000313" key="6">
    <source>
        <dbReference type="Proteomes" id="UP000054632"/>
    </source>
</evidence>
<dbReference type="Proteomes" id="UP000054632">
    <property type="component" value="Unassembled WGS sequence"/>
</dbReference>
<evidence type="ECO:0000313" key="3">
    <source>
        <dbReference type="EMBL" id="KRY76992.1"/>
    </source>
</evidence>
<feature type="compositionally biased region" description="Low complexity" evidence="1">
    <location>
        <begin position="1"/>
        <end position="12"/>
    </location>
</feature>
<evidence type="ECO:0000313" key="2">
    <source>
        <dbReference type="EMBL" id="KRX92660.1"/>
    </source>
</evidence>
<dbReference type="AlphaFoldDB" id="A0A0V1ETD8"/>
<evidence type="ECO:0000256" key="1">
    <source>
        <dbReference type="SAM" id="MobiDB-lite"/>
    </source>
</evidence>
<comment type="caution">
    <text evidence="3">The sequence shown here is derived from an EMBL/GenBank/DDBJ whole genome shotgun (WGS) entry which is preliminary data.</text>
</comment>
<dbReference type="Proteomes" id="UP000054805">
    <property type="component" value="Unassembled WGS sequence"/>
</dbReference>
<dbReference type="EMBL" id="JYDU01000106">
    <property type="protein sequence ID" value="KRX92660.1"/>
    <property type="molecule type" value="Genomic_DNA"/>
</dbReference>
<keyword evidence="7" id="KW-1185">Reference proteome</keyword>
<gene>
    <name evidence="3" type="ORF">T4A_8675</name>
    <name evidence="4" type="ORF">T4B_3154</name>
    <name evidence="5" type="ORF">T4C_10284</name>
    <name evidence="2" type="ORF">T4E_7164</name>
</gene>
<organism evidence="3 6">
    <name type="scientific">Trichinella pseudospiralis</name>
    <name type="common">Parasitic roundworm</name>
    <dbReference type="NCBI Taxonomy" id="6337"/>
    <lineage>
        <taxon>Eukaryota</taxon>
        <taxon>Metazoa</taxon>
        <taxon>Ecdysozoa</taxon>
        <taxon>Nematoda</taxon>
        <taxon>Enoplea</taxon>
        <taxon>Dorylaimia</taxon>
        <taxon>Trichinellida</taxon>
        <taxon>Trichinellidae</taxon>
        <taxon>Trichinella</taxon>
    </lineage>
</organism>
<protein>
    <submittedName>
        <fullName evidence="3">Uncharacterized protein</fullName>
    </submittedName>
</protein>
<evidence type="ECO:0000313" key="7">
    <source>
        <dbReference type="Proteomes" id="UP000054805"/>
    </source>
</evidence>
<evidence type="ECO:0000313" key="4">
    <source>
        <dbReference type="EMBL" id="KRZ34612.1"/>
    </source>
</evidence>